<dbReference type="InterPro" id="IPR023591">
    <property type="entry name" value="Ribosomal_uS2_flav_dom_sf"/>
</dbReference>
<dbReference type="Pfam" id="PF00318">
    <property type="entry name" value="Ribosomal_S2"/>
    <property type="match status" value="1"/>
</dbReference>
<name>A0A1D8I1V5_9CHLO</name>
<dbReference type="GeneID" id="29997467"/>
<keyword evidence="3 4" id="KW-0687">Ribonucleoprotein</keyword>
<dbReference type="InterPro" id="IPR018130">
    <property type="entry name" value="Ribosomal_uS2_CS"/>
</dbReference>
<geneLocation type="mitochondrion" evidence="5"/>
<dbReference type="RefSeq" id="YP_009310462.1">
    <property type="nucleotide sequence ID" value="NC_031504.1"/>
</dbReference>
<dbReference type="Gene3D" id="3.40.50.10490">
    <property type="entry name" value="Glucose-6-phosphate isomerase like protein, domain 1"/>
    <property type="match status" value="1"/>
</dbReference>
<dbReference type="GO" id="GO:0005763">
    <property type="term" value="C:mitochondrial small ribosomal subunit"/>
    <property type="evidence" value="ECO:0007669"/>
    <property type="project" value="TreeGrafter"/>
</dbReference>
<dbReference type="RefSeq" id="YP_009310493.1">
    <property type="nucleotide sequence ID" value="NC_031504.1"/>
</dbReference>
<dbReference type="GO" id="GO:0006412">
    <property type="term" value="P:translation"/>
    <property type="evidence" value="ECO:0007669"/>
    <property type="project" value="InterPro"/>
</dbReference>
<evidence type="ECO:0000313" key="5">
    <source>
        <dbReference type="EMBL" id="AOT98964.1"/>
    </source>
</evidence>
<dbReference type="GeneID" id="29997515"/>
<comment type="similarity">
    <text evidence="1 4">Belongs to the universal ribosomal protein uS2 family.</text>
</comment>
<accession>A0A1D8I1V5</accession>
<dbReference type="PANTHER" id="PTHR12534:SF1">
    <property type="entry name" value="SMALL RIBOSOMAL SUBUNIT PROTEIN US2M"/>
    <property type="match status" value="1"/>
</dbReference>
<keyword evidence="5" id="KW-0496">Mitochondrion</keyword>
<dbReference type="EMBL" id="KX756655">
    <property type="protein sequence ID" value="AOT98965.1"/>
    <property type="molecule type" value="Genomic_DNA"/>
</dbReference>
<dbReference type="PRINTS" id="PR00395">
    <property type="entry name" value="RIBOSOMALS2"/>
</dbReference>
<protein>
    <submittedName>
        <fullName evidence="5">Ribosomal protein S1</fullName>
    </submittedName>
</protein>
<reference evidence="5" key="1">
    <citation type="journal article" date="2016" name="J. Eukaryot. Microbiol.">
        <title>Mitochondrial Genome of Prasinophyte Alga Pyramimonas parkeae.</title>
        <authorList>
            <person name="Hrda S."/>
            <person name="Hroudova M."/>
            <person name="Vlcek C."/>
            <person name="Hampl V."/>
        </authorList>
    </citation>
    <scope>NUCLEOTIDE SEQUENCE</scope>
    <source>
        <strain evidence="5">SCCAP K-0007</strain>
    </source>
</reference>
<dbReference type="PROSITE" id="PS00963">
    <property type="entry name" value="RIBOSOMAL_S2_2"/>
    <property type="match status" value="1"/>
</dbReference>
<dbReference type="PANTHER" id="PTHR12534">
    <property type="entry name" value="30S RIBOSOMAL PROTEIN S2 PROKARYOTIC AND ORGANELLAR"/>
    <property type="match status" value="1"/>
</dbReference>
<dbReference type="AlphaFoldDB" id="A0A1D8I1V5"/>
<sequence length="84" mass="9901">MINKKMKKYQGLFHLKNLPDLVIVVDPSINYAAIKEAKKMQIPVLAFIDIETPRIEEVDYWIPISNRSTQSIYQFFKIFVNLNK</sequence>
<evidence type="ECO:0000256" key="1">
    <source>
        <dbReference type="ARBA" id="ARBA00006242"/>
    </source>
</evidence>
<dbReference type="GO" id="GO:0003735">
    <property type="term" value="F:structural constituent of ribosome"/>
    <property type="evidence" value="ECO:0007669"/>
    <property type="project" value="InterPro"/>
</dbReference>
<gene>
    <name evidence="5" type="primary">rps2</name>
</gene>
<dbReference type="InterPro" id="IPR005706">
    <property type="entry name" value="Ribosomal_uS2_bac/mit/plastid"/>
</dbReference>
<dbReference type="EMBL" id="KX756655">
    <property type="protein sequence ID" value="AOT98964.1"/>
    <property type="molecule type" value="Genomic_DNA"/>
</dbReference>
<evidence type="ECO:0000256" key="4">
    <source>
        <dbReference type="RuleBase" id="RU003631"/>
    </source>
</evidence>
<dbReference type="SUPFAM" id="SSF52313">
    <property type="entry name" value="Ribosomal protein S2"/>
    <property type="match status" value="1"/>
</dbReference>
<keyword evidence="2 4" id="KW-0689">Ribosomal protein</keyword>
<proteinExistence type="inferred from homology"/>
<organism evidence="5">
    <name type="scientific">Pyramimonas parkeae</name>
    <dbReference type="NCBI Taxonomy" id="36894"/>
    <lineage>
        <taxon>Eukaryota</taxon>
        <taxon>Viridiplantae</taxon>
        <taxon>Chlorophyta</taxon>
        <taxon>Pyramimonadophyceae</taxon>
        <taxon>Pyramimonadales</taxon>
        <taxon>Pyramimonadaceae</taxon>
        <taxon>Pyramimonas</taxon>
        <taxon>Pyramimonas subgen. Trichocystis</taxon>
    </lineage>
</organism>
<evidence type="ECO:0000256" key="2">
    <source>
        <dbReference type="ARBA" id="ARBA00022980"/>
    </source>
</evidence>
<dbReference type="InterPro" id="IPR001865">
    <property type="entry name" value="Ribosomal_uS2"/>
</dbReference>
<evidence type="ECO:0000256" key="3">
    <source>
        <dbReference type="ARBA" id="ARBA00023274"/>
    </source>
</evidence>